<name>A0A1I4SNU8_9BACT</name>
<keyword evidence="2" id="KW-1185">Reference proteome</keyword>
<evidence type="ECO:0008006" key="3">
    <source>
        <dbReference type="Google" id="ProtNLM"/>
    </source>
</evidence>
<organism evidence="1 2">
    <name type="scientific">Thermodesulforhabdus norvegica</name>
    <dbReference type="NCBI Taxonomy" id="39841"/>
    <lineage>
        <taxon>Bacteria</taxon>
        <taxon>Pseudomonadati</taxon>
        <taxon>Thermodesulfobacteriota</taxon>
        <taxon>Syntrophobacteria</taxon>
        <taxon>Syntrophobacterales</taxon>
        <taxon>Thermodesulforhabdaceae</taxon>
        <taxon>Thermodesulforhabdus</taxon>
    </lineage>
</organism>
<gene>
    <name evidence="1" type="ORF">SAMN05660836_01075</name>
</gene>
<evidence type="ECO:0000313" key="2">
    <source>
        <dbReference type="Proteomes" id="UP000199611"/>
    </source>
</evidence>
<proteinExistence type="predicted"/>
<sequence>MKIPEGQKHVYDYYIDEHGQWFCEGNPVLDRQLLRMLSRSLFEEEGKYFLRCEGEIHPVRVADAPLWVRYVHIQLSDDGGIETLEIELTDGRKEELRVDTLRIKDNRALYCLATKKNLKARFSKTAYYELARYIEWDEDTRRYFVQISGKKYYIAEGDLCHDQKHRSFH</sequence>
<dbReference type="Gene3D" id="3.10.540.10">
    <property type="entry name" value="duf1285 like domain"/>
    <property type="match status" value="1"/>
</dbReference>
<evidence type="ECO:0000313" key="1">
    <source>
        <dbReference type="EMBL" id="SFM66079.1"/>
    </source>
</evidence>
<dbReference type="AlphaFoldDB" id="A0A1I4SNU8"/>
<dbReference type="OrthoDB" id="5512576at2"/>
<dbReference type="Proteomes" id="UP000199611">
    <property type="component" value="Unassembled WGS sequence"/>
</dbReference>
<dbReference type="STRING" id="39841.SAMN05660836_01075"/>
<protein>
    <recommendedName>
        <fullName evidence="3">DUF1285 domain-containing protein</fullName>
    </recommendedName>
</protein>
<reference evidence="1 2" key="1">
    <citation type="submission" date="2016-10" db="EMBL/GenBank/DDBJ databases">
        <authorList>
            <person name="de Groot N.N."/>
        </authorList>
    </citation>
    <scope>NUCLEOTIDE SEQUENCE [LARGE SCALE GENOMIC DNA]</scope>
    <source>
        <strain evidence="1 2">DSM 9990</strain>
    </source>
</reference>
<accession>A0A1I4SNU8</accession>
<dbReference type="RefSeq" id="WP_093394036.1">
    <property type="nucleotide sequence ID" value="NZ_FOUU01000002.1"/>
</dbReference>
<dbReference type="EMBL" id="FOUU01000002">
    <property type="protein sequence ID" value="SFM66079.1"/>
    <property type="molecule type" value="Genomic_DNA"/>
</dbReference>